<sequence>MNFAFATRRPRRYSSVLKVRGTVLEHIRMTANTRLCCGMAICMGGMSYRSSTRHILGMIDWDFGGSHVLPFADDYFELAHPDSDQDTDQRTKQGEEVYRSEFIIDRLIGPPPRVPRLRCLRRYKRLITHPKRHL</sequence>
<name>A0AAD4BKX0_BOLED</name>
<gene>
    <name evidence="1" type="ORF">L210DRAFT_429234</name>
</gene>
<reference evidence="1" key="2">
    <citation type="journal article" date="2020" name="Nat. Commun.">
        <title>Large-scale genome sequencing of mycorrhizal fungi provides insights into the early evolution of symbiotic traits.</title>
        <authorList>
            <person name="Miyauchi S."/>
            <person name="Kiss E."/>
            <person name="Kuo A."/>
            <person name="Drula E."/>
            <person name="Kohler A."/>
            <person name="Sanchez-Garcia M."/>
            <person name="Morin E."/>
            <person name="Andreopoulos B."/>
            <person name="Barry K.W."/>
            <person name="Bonito G."/>
            <person name="Buee M."/>
            <person name="Carver A."/>
            <person name="Chen C."/>
            <person name="Cichocki N."/>
            <person name="Clum A."/>
            <person name="Culley D."/>
            <person name="Crous P.W."/>
            <person name="Fauchery L."/>
            <person name="Girlanda M."/>
            <person name="Hayes R.D."/>
            <person name="Keri Z."/>
            <person name="LaButti K."/>
            <person name="Lipzen A."/>
            <person name="Lombard V."/>
            <person name="Magnuson J."/>
            <person name="Maillard F."/>
            <person name="Murat C."/>
            <person name="Nolan M."/>
            <person name="Ohm R.A."/>
            <person name="Pangilinan J."/>
            <person name="Pereira M.F."/>
            <person name="Perotto S."/>
            <person name="Peter M."/>
            <person name="Pfister S."/>
            <person name="Riley R."/>
            <person name="Sitrit Y."/>
            <person name="Stielow J.B."/>
            <person name="Szollosi G."/>
            <person name="Zifcakova L."/>
            <person name="Stursova M."/>
            <person name="Spatafora J.W."/>
            <person name="Tedersoo L."/>
            <person name="Vaario L.M."/>
            <person name="Yamada A."/>
            <person name="Yan M."/>
            <person name="Wang P."/>
            <person name="Xu J."/>
            <person name="Bruns T."/>
            <person name="Baldrian P."/>
            <person name="Vilgalys R."/>
            <person name="Dunand C."/>
            <person name="Henrissat B."/>
            <person name="Grigoriev I.V."/>
            <person name="Hibbett D."/>
            <person name="Nagy L.G."/>
            <person name="Martin F.M."/>
        </authorList>
    </citation>
    <scope>NUCLEOTIDE SEQUENCE</scope>
    <source>
        <strain evidence="1">BED1</strain>
    </source>
</reference>
<evidence type="ECO:0000313" key="2">
    <source>
        <dbReference type="Proteomes" id="UP001194468"/>
    </source>
</evidence>
<proteinExistence type="predicted"/>
<reference evidence="1" key="1">
    <citation type="submission" date="2019-10" db="EMBL/GenBank/DDBJ databases">
        <authorList>
            <consortium name="DOE Joint Genome Institute"/>
            <person name="Kuo A."/>
            <person name="Miyauchi S."/>
            <person name="Kiss E."/>
            <person name="Drula E."/>
            <person name="Kohler A."/>
            <person name="Sanchez-Garcia M."/>
            <person name="Andreopoulos B."/>
            <person name="Barry K.W."/>
            <person name="Bonito G."/>
            <person name="Buee M."/>
            <person name="Carver A."/>
            <person name="Chen C."/>
            <person name="Cichocki N."/>
            <person name="Clum A."/>
            <person name="Culley D."/>
            <person name="Crous P.W."/>
            <person name="Fauchery L."/>
            <person name="Girlanda M."/>
            <person name="Hayes R."/>
            <person name="Keri Z."/>
            <person name="LaButti K."/>
            <person name="Lipzen A."/>
            <person name="Lombard V."/>
            <person name="Magnuson J."/>
            <person name="Maillard F."/>
            <person name="Morin E."/>
            <person name="Murat C."/>
            <person name="Nolan M."/>
            <person name="Ohm R."/>
            <person name="Pangilinan J."/>
            <person name="Pereira M."/>
            <person name="Perotto S."/>
            <person name="Peter M."/>
            <person name="Riley R."/>
            <person name="Sitrit Y."/>
            <person name="Stielow B."/>
            <person name="Szollosi G."/>
            <person name="Zifcakova L."/>
            <person name="Stursova M."/>
            <person name="Spatafora J.W."/>
            <person name="Tedersoo L."/>
            <person name="Vaario L.-M."/>
            <person name="Yamada A."/>
            <person name="Yan M."/>
            <person name="Wang P."/>
            <person name="Xu J."/>
            <person name="Bruns T."/>
            <person name="Baldrian P."/>
            <person name="Vilgalys R."/>
            <person name="Henrissat B."/>
            <person name="Grigoriev I.V."/>
            <person name="Hibbett D."/>
            <person name="Nagy L.G."/>
            <person name="Martin F.M."/>
        </authorList>
    </citation>
    <scope>NUCLEOTIDE SEQUENCE</scope>
    <source>
        <strain evidence="1">BED1</strain>
    </source>
</reference>
<keyword evidence="2" id="KW-1185">Reference proteome</keyword>
<dbReference type="Proteomes" id="UP001194468">
    <property type="component" value="Unassembled WGS sequence"/>
</dbReference>
<accession>A0AAD4BKX0</accession>
<comment type="caution">
    <text evidence="1">The sequence shown here is derived from an EMBL/GenBank/DDBJ whole genome shotgun (WGS) entry which is preliminary data.</text>
</comment>
<protein>
    <submittedName>
        <fullName evidence="1">Uncharacterized protein</fullName>
    </submittedName>
</protein>
<organism evidence="1 2">
    <name type="scientific">Boletus edulis BED1</name>
    <dbReference type="NCBI Taxonomy" id="1328754"/>
    <lineage>
        <taxon>Eukaryota</taxon>
        <taxon>Fungi</taxon>
        <taxon>Dikarya</taxon>
        <taxon>Basidiomycota</taxon>
        <taxon>Agaricomycotina</taxon>
        <taxon>Agaricomycetes</taxon>
        <taxon>Agaricomycetidae</taxon>
        <taxon>Boletales</taxon>
        <taxon>Boletineae</taxon>
        <taxon>Boletaceae</taxon>
        <taxon>Boletoideae</taxon>
        <taxon>Boletus</taxon>
    </lineage>
</organism>
<evidence type="ECO:0000313" key="1">
    <source>
        <dbReference type="EMBL" id="KAF8433000.1"/>
    </source>
</evidence>
<dbReference type="EMBL" id="WHUW01000037">
    <property type="protein sequence ID" value="KAF8433000.1"/>
    <property type="molecule type" value="Genomic_DNA"/>
</dbReference>
<dbReference type="AlphaFoldDB" id="A0AAD4BKX0"/>